<evidence type="ECO:0000313" key="8">
    <source>
        <dbReference type="Proteomes" id="UP000326950"/>
    </source>
</evidence>
<dbReference type="SMART" id="SM00066">
    <property type="entry name" value="GAL4"/>
    <property type="match status" value="1"/>
</dbReference>
<dbReference type="PANTHER" id="PTHR47424">
    <property type="entry name" value="REGULATORY PROTEIN GAL4"/>
    <property type="match status" value="1"/>
</dbReference>
<accession>A0A5N6UJ15</accession>
<dbReference type="GO" id="GO:0000981">
    <property type="term" value="F:DNA-binding transcription factor activity, RNA polymerase II-specific"/>
    <property type="evidence" value="ECO:0007669"/>
    <property type="project" value="InterPro"/>
</dbReference>
<dbReference type="AlphaFoldDB" id="A0A5N6UJ15"/>
<dbReference type="InterPro" id="IPR036864">
    <property type="entry name" value="Zn2-C6_fun-type_DNA-bd_sf"/>
</dbReference>
<evidence type="ECO:0000313" key="7">
    <source>
        <dbReference type="EMBL" id="KAE8158598.1"/>
    </source>
</evidence>
<evidence type="ECO:0000256" key="1">
    <source>
        <dbReference type="ARBA" id="ARBA00023015"/>
    </source>
</evidence>
<reference evidence="7 8" key="1">
    <citation type="submission" date="2019-04" db="EMBL/GenBank/DDBJ databases">
        <title>Friends and foes A comparative genomics study of 23 Aspergillus species from section Flavi.</title>
        <authorList>
            <consortium name="DOE Joint Genome Institute"/>
            <person name="Kjaerbolling I."/>
            <person name="Vesth T."/>
            <person name="Frisvad J.C."/>
            <person name="Nybo J.L."/>
            <person name="Theobald S."/>
            <person name="Kildgaard S."/>
            <person name="Isbrandt T."/>
            <person name="Kuo A."/>
            <person name="Sato A."/>
            <person name="Lyhne E.K."/>
            <person name="Kogle M.E."/>
            <person name="Wiebenga A."/>
            <person name="Kun R.S."/>
            <person name="Lubbers R.J."/>
            <person name="Makela M.R."/>
            <person name="Barry K."/>
            <person name="Chovatia M."/>
            <person name="Clum A."/>
            <person name="Daum C."/>
            <person name="Haridas S."/>
            <person name="He G."/>
            <person name="LaButti K."/>
            <person name="Lipzen A."/>
            <person name="Mondo S."/>
            <person name="Riley R."/>
            <person name="Salamov A."/>
            <person name="Simmons B.A."/>
            <person name="Magnuson J.K."/>
            <person name="Henrissat B."/>
            <person name="Mortensen U.H."/>
            <person name="Larsen T.O."/>
            <person name="Devries R.P."/>
            <person name="Grigoriev I.V."/>
            <person name="Machida M."/>
            <person name="Baker S.E."/>
            <person name="Andersen M.R."/>
        </authorList>
    </citation>
    <scope>NUCLEOTIDE SEQUENCE [LARGE SCALE GENOMIC DNA]</scope>
    <source>
        <strain evidence="7 8">CBS 117626</strain>
    </source>
</reference>
<dbReference type="GO" id="GO:0000978">
    <property type="term" value="F:RNA polymerase II cis-regulatory region sequence-specific DNA binding"/>
    <property type="evidence" value="ECO:0007669"/>
    <property type="project" value="TreeGrafter"/>
</dbReference>
<evidence type="ECO:0000256" key="2">
    <source>
        <dbReference type="ARBA" id="ARBA00023125"/>
    </source>
</evidence>
<feature type="domain" description="Zn(2)-C6 fungal-type" evidence="6">
    <location>
        <begin position="10"/>
        <end position="40"/>
    </location>
</feature>
<keyword evidence="2" id="KW-0238">DNA-binding</keyword>
<dbReference type="InterPro" id="IPR051127">
    <property type="entry name" value="Fungal_SecMet_Regulators"/>
</dbReference>
<keyword evidence="1" id="KW-0805">Transcription regulation</keyword>
<dbReference type="OrthoDB" id="3364175at2759"/>
<keyword evidence="8" id="KW-1185">Reference proteome</keyword>
<organism evidence="7 8">
    <name type="scientific">Aspergillus tamarii</name>
    <dbReference type="NCBI Taxonomy" id="41984"/>
    <lineage>
        <taxon>Eukaryota</taxon>
        <taxon>Fungi</taxon>
        <taxon>Dikarya</taxon>
        <taxon>Ascomycota</taxon>
        <taxon>Pezizomycotina</taxon>
        <taxon>Eurotiomycetes</taxon>
        <taxon>Eurotiomycetidae</taxon>
        <taxon>Eurotiales</taxon>
        <taxon>Aspergillaceae</taxon>
        <taxon>Aspergillus</taxon>
        <taxon>Aspergillus subgen. Circumdati</taxon>
    </lineage>
</organism>
<dbReference type="PROSITE" id="PS50048">
    <property type="entry name" value="ZN2_CY6_FUNGAL_2"/>
    <property type="match status" value="1"/>
</dbReference>
<proteinExistence type="predicted"/>
<dbReference type="CDD" id="cd12148">
    <property type="entry name" value="fungal_TF_MHR"/>
    <property type="match status" value="1"/>
</dbReference>
<evidence type="ECO:0000256" key="4">
    <source>
        <dbReference type="ARBA" id="ARBA00023242"/>
    </source>
</evidence>
<dbReference type="Gene3D" id="4.10.240.10">
    <property type="entry name" value="Zn(2)-C6 fungal-type DNA-binding domain"/>
    <property type="match status" value="1"/>
</dbReference>
<dbReference type="Proteomes" id="UP000326950">
    <property type="component" value="Unassembled WGS sequence"/>
</dbReference>
<feature type="region of interest" description="Disordered" evidence="5">
    <location>
        <begin position="78"/>
        <end position="100"/>
    </location>
</feature>
<dbReference type="EMBL" id="ML738692">
    <property type="protein sequence ID" value="KAE8158598.1"/>
    <property type="molecule type" value="Genomic_DNA"/>
</dbReference>
<dbReference type="GO" id="GO:0008270">
    <property type="term" value="F:zinc ion binding"/>
    <property type="evidence" value="ECO:0007669"/>
    <property type="project" value="InterPro"/>
</dbReference>
<dbReference type="CDD" id="cd00067">
    <property type="entry name" value="GAL4"/>
    <property type="match status" value="1"/>
</dbReference>
<dbReference type="PANTHER" id="PTHR47424:SF3">
    <property type="entry name" value="REGULATORY PROTEIN GAL4"/>
    <property type="match status" value="1"/>
</dbReference>
<dbReference type="Pfam" id="PF00172">
    <property type="entry name" value="Zn_clus"/>
    <property type="match status" value="1"/>
</dbReference>
<dbReference type="SUPFAM" id="SSF57701">
    <property type="entry name" value="Zn2/Cys6 DNA-binding domain"/>
    <property type="match status" value="1"/>
</dbReference>
<dbReference type="InterPro" id="IPR001138">
    <property type="entry name" value="Zn2Cys6_DnaBD"/>
</dbReference>
<dbReference type="PROSITE" id="PS00463">
    <property type="entry name" value="ZN2_CY6_FUNGAL_1"/>
    <property type="match status" value="1"/>
</dbReference>
<protein>
    <recommendedName>
        <fullName evidence="6">Zn(2)-C6 fungal-type domain-containing protein</fullName>
    </recommendedName>
</protein>
<keyword evidence="3" id="KW-0804">Transcription</keyword>
<evidence type="ECO:0000259" key="6">
    <source>
        <dbReference type="PROSITE" id="PS50048"/>
    </source>
</evidence>
<keyword evidence="4" id="KW-0539">Nucleus</keyword>
<evidence type="ECO:0000256" key="5">
    <source>
        <dbReference type="SAM" id="MobiDB-lite"/>
    </source>
</evidence>
<name>A0A5N6UJ15_ASPTM</name>
<sequence length="606" mass="68507">MHGIRRTEIACVECRRRKLKCEGTRPNCTRCQASRLVCSYRPLVKRSHTVRLGCDRGDLLKRIQGLEEQLRAVTESRTARAENVVTHKERQQEGKHRGDRTTVEDGATVDVLSTNALTEKSDKVMGYIGPSSNHAMFRHLSNVLGGTTRLYGPMTEVIKNVGPCYHCEQRHSEASQTGTSNRREARDPQALYEVSSLPPKEEALVLSDRYLSTTNFVLPYINEAALLEVYYNAIQQSPPKFRRAFLALCNIAWALTAASLGSSQRETSYKKAIAYELVKSLLLIVEYKQNHQRSISSYNSHALCVKEAFHVGLHHEATNTPSNSDEAKLRLRPWNGVAKNDRKVIMSLTQGRPFMIPQCFTVSSRPLLSINSTISDIYMGPNERSDLSWKIDEWSDSLSTIGDLILPSELTAILVVTGCHTAVRILVSIQCYRLRMIVNFPLIAYFLVLLTDGPREPEILGRLRDRLPQVFQNDWDAVRKLYRIISSLSTSHRTFANTFTAGYTCNYTMLMVTLHYFAMLILKKHDPDVFSTVSVAEIPQEIEGALSIMKCIGKNSLITQNAGRCIERLLSVFDTLDKLLVHFSQDDFIDQGLSFLDLYSLFPLCE</sequence>
<dbReference type="GO" id="GO:0000435">
    <property type="term" value="P:positive regulation of transcription from RNA polymerase II promoter by galactose"/>
    <property type="evidence" value="ECO:0007669"/>
    <property type="project" value="TreeGrafter"/>
</dbReference>
<gene>
    <name evidence="7" type="ORF">BDV40DRAFT_291698</name>
</gene>
<dbReference type="GO" id="GO:0005634">
    <property type="term" value="C:nucleus"/>
    <property type="evidence" value="ECO:0007669"/>
    <property type="project" value="TreeGrafter"/>
</dbReference>
<evidence type="ECO:0000256" key="3">
    <source>
        <dbReference type="ARBA" id="ARBA00023163"/>
    </source>
</evidence>